<dbReference type="GO" id="GO:0070069">
    <property type="term" value="C:cytochrome complex"/>
    <property type="evidence" value="ECO:0007669"/>
    <property type="project" value="TreeGrafter"/>
</dbReference>
<dbReference type="PIRSF" id="PIRSF000267">
    <property type="entry name" value="Cyt_oxidse_sub2"/>
    <property type="match status" value="1"/>
</dbReference>
<dbReference type="GO" id="GO:0019646">
    <property type="term" value="P:aerobic electron transport chain"/>
    <property type="evidence" value="ECO:0007669"/>
    <property type="project" value="TreeGrafter"/>
</dbReference>
<evidence type="ECO:0000256" key="2">
    <source>
        <dbReference type="ARBA" id="ARBA00007543"/>
    </source>
</evidence>
<evidence type="ECO:0000256" key="6">
    <source>
        <dbReference type="ARBA" id="ARBA00022692"/>
    </source>
</evidence>
<dbReference type="KEGG" id="pnl:PNK_1610"/>
<evidence type="ECO:0000256" key="9">
    <source>
        <dbReference type="ARBA" id="ARBA00022989"/>
    </source>
</evidence>
<evidence type="ECO:0000313" key="14">
    <source>
        <dbReference type="Proteomes" id="UP000069902"/>
    </source>
</evidence>
<keyword evidence="5" id="KW-0349">Heme</keyword>
<dbReference type="EMBL" id="LN879502">
    <property type="protein sequence ID" value="CUI17219.1"/>
    <property type="molecule type" value="Genomic_DNA"/>
</dbReference>
<evidence type="ECO:0000256" key="1">
    <source>
        <dbReference type="ARBA" id="ARBA00004651"/>
    </source>
</evidence>
<feature type="transmembrane region" description="Helical" evidence="12">
    <location>
        <begin position="197"/>
        <end position="220"/>
    </location>
</feature>
<proteinExistence type="inferred from homology"/>
<dbReference type="GO" id="GO:0046872">
    <property type="term" value="F:metal ion binding"/>
    <property type="evidence" value="ECO:0007669"/>
    <property type="project" value="UniProtKB-KW"/>
</dbReference>
<evidence type="ECO:0000256" key="4">
    <source>
        <dbReference type="ARBA" id="ARBA00022475"/>
    </source>
</evidence>
<dbReference type="GO" id="GO:0009055">
    <property type="term" value="F:electron transfer activity"/>
    <property type="evidence" value="ECO:0007669"/>
    <property type="project" value="TreeGrafter"/>
</dbReference>
<keyword evidence="6 12" id="KW-0812">Transmembrane</keyword>
<dbReference type="PANTHER" id="PTHR43141:SF5">
    <property type="entry name" value="CYTOCHROME BD-I UBIQUINOL OXIDASE SUBUNIT 2"/>
    <property type="match status" value="1"/>
</dbReference>
<feature type="transmembrane region" description="Helical" evidence="12">
    <location>
        <begin position="309"/>
        <end position="332"/>
    </location>
</feature>
<evidence type="ECO:0000256" key="7">
    <source>
        <dbReference type="ARBA" id="ARBA00022723"/>
    </source>
</evidence>
<comment type="similarity">
    <text evidence="2">Belongs to the cytochrome ubiquinol oxidase subunit 2 family.</text>
</comment>
<organism evidence="13 14">
    <name type="scientific">Candidatus Protochlamydia naegleriophila</name>
    <dbReference type="NCBI Taxonomy" id="389348"/>
    <lineage>
        <taxon>Bacteria</taxon>
        <taxon>Pseudomonadati</taxon>
        <taxon>Chlamydiota</taxon>
        <taxon>Chlamydiia</taxon>
        <taxon>Parachlamydiales</taxon>
        <taxon>Parachlamydiaceae</taxon>
        <taxon>Candidatus Protochlamydia</taxon>
    </lineage>
</organism>
<evidence type="ECO:0000256" key="8">
    <source>
        <dbReference type="ARBA" id="ARBA00022982"/>
    </source>
</evidence>
<evidence type="ECO:0000256" key="11">
    <source>
        <dbReference type="ARBA" id="ARBA00023136"/>
    </source>
</evidence>
<comment type="subcellular location">
    <subcellularLocation>
        <location evidence="1">Cell membrane</location>
        <topology evidence="1">Multi-pass membrane protein</topology>
    </subcellularLocation>
</comment>
<keyword evidence="3" id="KW-0813">Transport</keyword>
<evidence type="ECO:0000256" key="5">
    <source>
        <dbReference type="ARBA" id="ARBA00022617"/>
    </source>
</evidence>
<dbReference type="FunCoup" id="A0A0U5ESK1">
    <property type="interactions" value="232"/>
</dbReference>
<keyword evidence="7" id="KW-0479">Metal-binding</keyword>
<dbReference type="PATRIC" id="fig|389348.3.peg.1802"/>
<keyword evidence="9 12" id="KW-1133">Transmembrane helix</keyword>
<feature type="transmembrane region" description="Helical" evidence="12">
    <location>
        <begin position="232"/>
        <end position="248"/>
    </location>
</feature>
<evidence type="ECO:0000313" key="13">
    <source>
        <dbReference type="EMBL" id="CUI17219.1"/>
    </source>
</evidence>
<dbReference type="PANTHER" id="PTHR43141">
    <property type="entry name" value="CYTOCHROME BD2 SUBUNIT II"/>
    <property type="match status" value="1"/>
</dbReference>
<feature type="transmembrane region" description="Helical" evidence="12">
    <location>
        <begin position="85"/>
        <end position="105"/>
    </location>
</feature>
<evidence type="ECO:0000256" key="12">
    <source>
        <dbReference type="SAM" id="Phobius"/>
    </source>
</evidence>
<dbReference type="STRING" id="389348.PNK_1610"/>
<name>A0A0U5ESK1_9BACT</name>
<reference evidence="14" key="1">
    <citation type="submission" date="2015-09" db="EMBL/GenBank/DDBJ databases">
        <authorList>
            <person name="Bertelli C."/>
        </authorList>
    </citation>
    <scope>NUCLEOTIDE SEQUENCE [LARGE SCALE GENOMIC DNA]</scope>
    <source>
        <strain evidence="14">KNic</strain>
    </source>
</reference>
<sequence>MIPISNLEFGWFTIFVILLTGYAILDGFDLGVGMLHLFAKKDSERRVMLNSIGPVWDGNEVWLVTAGGALFAGFPDIYATMLSAFYIPVMALLSALIFRAVAIEFRSKEKMAWWRWTWDVAFALGSFLIALILGVALGNLIRGIQLDQYKEFTGELQDLFHPYALLVGFLAVSLFLMHGAIYILMKTEGELHDKMRLRAVPCIIIFIICYATTTMATLIYMPHMIEAFQHRPFFFLIAIINLLAVANIPREINLGRDVRAFISSCVNIICLLALYAIGTYPNVIRSIDQPDQLSLTIYNSASSPLTLKILFVIAMVGVPLVISYTIAIYYIFRGKVKIDPHSY</sequence>
<keyword evidence="4" id="KW-1003">Cell membrane</keyword>
<dbReference type="InterPro" id="IPR003317">
    <property type="entry name" value="Cyt-d_oxidase_su2"/>
</dbReference>
<dbReference type="GO" id="GO:0016682">
    <property type="term" value="F:oxidoreductase activity, acting on diphenols and related substances as donors, oxygen as acceptor"/>
    <property type="evidence" value="ECO:0007669"/>
    <property type="project" value="TreeGrafter"/>
</dbReference>
<keyword evidence="10" id="KW-0408">Iron</keyword>
<protein>
    <submittedName>
        <fullName evidence="13">Cytochrome bd-I oxidase subunit II</fullName>
    </submittedName>
</protein>
<feature type="transmembrane region" description="Helical" evidence="12">
    <location>
        <begin position="161"/>
        <end position="185"/>
    </location>
</feature>
<dbReference type="InParanoid" id="A0A0U5ESK1"/>
<gene>
    <name evidence="13" type="primary">cydB</name>
    <name evidence="13" type="ORF">PNK_1610</name>
</gene>
<dbReference type="NCBIfam" id="TIGR00203">
    <property type="entry name" value="cydB"/>
    <property type="match status" value="1"/>
</dbReference>
<keyword evidence="11 12" id="KW-0472">Membrane</keyword>
<keyword evidence="8" id="KW-0249">Electron transport</keyword>
<dbReference type="RefSeq" id="WP_032124195.1">
    <property type="nucleotide sequence ID" value="NZ_LN879502.1"/>
</dbReference>
<feature type="transmembrane region" description="Helical" evidence="12">
    <location>
        <begin position="260"/>
        <end position="278"/>
    </location>
</feature>
<accession>A0A0U5ESK1</accession>
<dbReference type="Pfam" id="PF02322">
    <property type="entry name" value="Cyt_bd_oxida_II"/>
    <property type="match status" value="1"/>
</dbReference>
<feature type="transmembrane region" description="Helical" evidence="12">
    <location>
        <begin position="117"/>
        <end position="141"/>
    </location>
</feature>
<evidence type="ECO:0000256" key="10">
    <source>
        <dbReference type="ARBA" id="ARBA00023004"/>
    </source>
</evidence>
<keyword evidence="14" id="KW-1185">Reference proteome</keyword>
<dbReference type="Proteomes" id="UP000069902">
    <property type="component" value="Chromosome cPNK"/>
</dbReference>
<feature type="transmembrane region" description="Helical" evidence="12">
    <location>
        <begin position="12"/>
        <end position="39"/>
    </location>
</feature>
<evidence type="ECO:0000256" key="3">
    <source>
        <dbReference type="ARBA" id="ARBA00022448"/>
    </source>
</evidence>
<dbReference type="GO" id="GO:0005886">
    <property type="term" value="C:plasma membrane"/>
    <property type="evidence" value="ECO:0007669"/>
    <property type="project" value="UniProtKB-SubCell"/>
</dbReference>
<dbReference type="AlphaFoldDB" id="A0A0U5ESK1"/>